<keyword evidence="2" id="KW-1185">Reference proteome</keyword>
<protein>
    <submittedName>
        <fullName evidence="1">Uncharacterized protein</fullName>
    </submittedName>
</protein>
<proteinExistence type="predicted"/>
<gene>
    <name evidence="1" type="ORF">MRB53_015908</name>
</gene>
<organism evidence="1 2">
    <name type="scientific">Persea americana</name>
    <name type="common">Avocado</name>
    <dbReference type="NCBI Taxonomy" id="3435"/>
    <lineage>
        <taxon>Eukaryota</taxon>
        <taxon>Viridiplantae</taxon>
        <taxon>Streptophyta</taxon>
        <taxon>Embryophyta</taxon>
        <taxon>Tracheophyta</taxon>
        <taxon>Spermatophyta</taxon>
        <taxon>Magnoliopsida</taxon>
        <taxon>Magnoliidae</taxon>
        <taxon>Laurales</taxon>
        <taxon>Lauraceae</taxon>
        <taxon>Persea</taxon>
    </lineage>
</organism>
<sequence>MAERKKSSLSLLVLSFALLQLLLFLNVRAVALAPVTQEATEAQALLAWKASLENHSLLNSWSLLNNSNATSTESKRNCTCHWLGITCNVAGRITRINLFNASLRVSGDPISAYTVQVVAVKQLDRNGLQGLREFLVVVLMPSVLHHQNLVNLIGYCADGDQRLLAQPYFKDPKRFPELADPSLQGDFPAKGLNQAVAIAVMCLQEEASVRPLITDVVIALSFLSDN</sequence>
<dbReference type="Proteomes" id="UP001234297">
    <property type="component" value="Chromosome 5"/>
</dbReference>
<dbReference type="EMBL" id="CM056813">
    <property type="protein sequence ID" value="KAJ8639214.1"/>
    <property type="molecule type" value="Genomic_DNA"/>
</dbReference>
<evidence type="ECO:0000313" key="2">
    <source>
        <dbReference type="Proteomes" id="UP001234297"/>
    </source>
</evidence>
<name>A0ACC2M0U5_PERAE</name>
<accession>A0ACC2M0U5</accession>
<reference evidence="1 2" key="1">
    <citation type="journal article" date="2022" name="Hortic Res">
        <title>A haplotype resolved chromosomal level avocado genome allows analysis of novel avocado genes.</title>
        <authorList>
            <person name="Nath O."/>
            <person name="Fletcher S.J."/>
            <person name="Hayward A."/>
            <person name="Shaw L.M."/>
            <person name="Masouleh A.K."/>
            <person name="Furtado A."/>
            <person name="Henry R.J."/>
            <person name="Mitter N."/>
        </authorList>
    </citation>
    <scope>NUCLEOTIDE SEQUENCE [LARGE SCALE GENOMIC DNA]</scope>
    <source>
        <strain evidence="2">cv. Hass</strain>
    </source>
</reference>
<comment type="caution">
    <text evidence="1">The sequence shown here is derived from an EMBL/GenBank/DDBJ whole genome shotgun (WGS) entry which is preliminary data.</text>
</comment>
<evidence type="ECO:0000313" key="1">
    <source>
        <dbReference type="EMBL" id="KAJ8639214.1"/>
    </source>
</evidence>